<protein>
    <submittedName>
        <fullName evidence="1">Uncharacterized protein</fullName>
    </submittedName>
</protein>
<feature type="non-terminal residue" evidence="1">
    <location>
        <position position="95"/>
    </location>
</feature>
<accession>A0A382INS8</accession>
<organism evidence="1">
    <name type="scientific">marine metagenome</name>
    <dbReference type="NCBI Taxonomy" id="408172"/>
    <lineage>
        <taxon>unclassified sequences</taxon>
        <taxon>metagenomes</taxon>
        <taxon>ecological metagenomes</taxon>
    </lineage>
</organism>
<dbReference type="EMBL" id="UINC01068552">
    <property type="protein sequence ID" value="SVC01266.1"/>
    <property type="molecule type" value="Genomic_DNA"/>
</dbReference>
<proteinExistence type="predicted"/>
<dbReference type="AlphaFoldDB" id="A0A382INS8"/>
<evidence type="ECO:0000313" key="1">
    <source>
        <dbReference type="EMBL" id="SVC01266.1"/>
    </source>
</evidence>
<gene>
    <name evidence="1" type="ORF">METZ01_LOCUS254120</name>
</gene>
<reference evidence="1" key="1">
    <citation type="submission" date="2018-05" db="EMBL/GenBank/DDBJ databases">
        <authorList>
            <person name="Lanie J.A."/>
            <person name="Ng W.-L."/>
            <person name="Kazmierczak K.M."/>
            <person name="Andrzejewski T.M."/>
            <person name="Davidsen T.M."/>
            <person name="Wayne K.J."/>
            <person name="Tettelin H."/>
            <person name="Glass J.I."/>
            <person name="Rusch D."/>
            <person name="Podicherti R."/>
            <person name="Tsui H.-C.T."/>
            <person name="Winkler M.E."/>
        </authorList>
    </citation>
    <scope>NUCLEOTIDE SEQUENCE</scope>
</reference>
<name>A0A382INS8_9ZZZZ</name>
<sequence>MSYVDAFHDKSKDIIHVVERVDGKREFKEIPAKYTFYYRDQRGQYTSIFGEKLERVVCTTSKKFNTEKKIHGHKGLYESDVNVIFKAFAENYDPT</sequence>